<evidence type="ECO:0000256" key="3">
    <source>
        <dbReference type="ARBA" id="ARBA00022989"/>
    </source>
</evidence>
<keyword evidence="4" id="KW-0333">Golgi apparatus</keyword>
<dbReference type="GO" id="GO:0000139">
    <property type="term" value="C:Golgi membrane"/>
    <property type="evidence" value="ECO:0007669"/>
    <property type="project" value="UniProtKB-SubCell"/>
</dbReference>
<gene>
    <name evidence="8" type="ORF">CAOG_007550</name>
</gene>
<evidence type="ECO:0000256" key="1">
    <source>
        <dbReference type="ARBA" id="ARBA00004653"/>
    </source>
</evidence>
<evidence type="ECO:0000256" key="5">
    <source>
        <dbReference type="ARBA" id="ARBA00023136"/>
    </source>
</evidence>
<evidence type="ECO:0000256" key="2">
    <source>
        <dbReference type="ARBA" id="ARBA00022692"/>
    </source>
</evidence>
<protein>
    <submittedName>
        <fullName evidence="8">Uncharacterized protein</fullName>
    </submittedName>
</protein>
<accession>A0A0D2X527</accession>
<dbReference type="GO" id="GO:0005783">
    <property type="term" value="C:endoplasmic reticulum"/>
    <property type="evidence" value="ECO:0007669"/>
    <property type="project" value="TreeGrafter"/>
</dbReference>
<proteinExistence type="inferred from homology"/>
<evidence type="ECO:0000256" key="7">
    <source>
        <dbReference type="SAM" id="Phobius"/>
    </source>
</evidence>
<dbReference type="InterPro" id="IPR007305">
    <property type="entry name" value="Vesicle_transpt_Got1/SFT2"/>
</dbReference>
<keyword evidence="2 7" id="KW-0812">Transmembrane</keyword>
<dbReference type="PANTHER" id="PTHR21493">
    <property type="entry name" value="CGI-141-RELATED/LIPASE CONTAINING PROTEIN"/>
    <property type="match status" value="1"/>
</dbReference>
<dbReference type="PhylomeDB" id="A0A0D2X527"/>
<evidence type="ECO:0000313" key="9">
    <source>
        <dbReference type="Proteomes" id="UP000008743"/>
    </source>
</evidence>
<dbReference type="Proteomes" id="UP000008743">
    <property type="component" value="Unassembled WGS sequence"/>
</dbReference>
<keyword evidence="9" id="KW-1185">Reference proteome</keyword>
<dbReference type="Pfam" id="PF04178">
    <property type="entry name" value="Got1"/>
    <property type="match status" value="1"/>
</dbReference>
<dbReference type="InterPro" id="IPR045176">
    <property type="entry name" value="Got1"/>
</dbReference>
<evidence type="ECO:0000256" key="6">
    <source>
        <dbReference type="ARBA" id="ARBA00025799"/>
    </source>
</evidence>
<dbReference type="GO" id="GO:0042147">
    <property type="term" value="P:retrograde transport, endosome to Golgi"/>
    <property type="evidence" value="ECO:0007669"/>
    <property type="project" value="InterPro"/>
</dbReference>
<dbReference type="EMBL" id="KE346373">
    <property type="protein sequence ID" value="KJE97079.1"/>
    <property type="molecule type" value="Genomic_DNA"/>
</dbReference>
<keyword evidence="3 7" id="KW-1133">Transmembrane helix</keyword>
<reference evidence="9" key="1">
    <citation type="submission" date="2011-02" db="EMBL/GenBank/DDBJ databases">
        <title>The Genome Sequence of Capsaspora owczarzaki ATCC 30864.</title>
        <authorList>
            <person name="Russ C."/>
            <person name="Cuomo C."/>
            <person name="Burger G."/>
            <person name="Gray M.W."/>
            <person name="Holland P.W.H."/>
            <person name="King N."/>
            <person name="Lang F.B.F."/>
            <person name="Roger A.J."/>
            <person name="Ruiz-Trillo I."/>
            <person name="Young S.K."/>
            <person name="Zeng Q."/>
            <person name="Gargeya S."/>
            <person name="Alvarado L."/>
            <person name="Berlin A."/>
            <person name="Chapman S.B."/>
            <person name="Chen Z."/>
            <person name="Freedman E."/>
            <person name="Gellesch M."/>
            <person name="Goldberg J."/>
            <person name="Griggs A."/>
            <person name="Gujja S."/>
            <person name="Heilman E."/>
            <person name="Heiman D."/>
            <person name="Howarth C."/>
            <person name="Mehta T."/>
            <person name="Neiman D."/>
            <person name="Pearson M."/>
            <person name="Roberts A."/>
            <person name="Saif S."/>
            <person name="Shea T."/>
            <person name="Shenoy N."/>
            <person name="Sisk P."/>
            <person name="Stolte C."/>
            <person name="Sykes S."/>
            <person name="White J."/>
            <person name="Yandava C."/>
            <person name="Haas B."/>
            <person name="Nusbaum C."/>
            <person name="Birren B."/>
        </authorList>
    </citation>
    <scope>NUCLEOTIDE SEQUENCE</scope>
    <source>
        <strain evidence="9">ATCC 30864</strain>
    </source>
</reference>
<dbReference type="PANTHER" id="PTHR21493:SF9">
    <property type="entry name" value="GOLGI TRANSPORT PROTEIN 1-RELATED"/>
    <property type="match status" value="1"/>
</dbReference>
<evidence type="ECO:0000256" key="4">
    <source>
        <dbReference type="ARBA" id="ARBA00023034"/>
    </source>
</evidence>
<organism evidence="8 9">
    <name type="scientific">Capsaspora owczarzaki (strain ATCC 30864)</name>
    <dbReference type="NCBI Taxonomy" id="595528"/>
    <lineage>
        <taxon>Eukaryota</taxon>
        <taxon>Filasterea</taxon>
        <taxon>Capsaspora</taxon>
    </lineage>
</organism>
<dbReference type="InParanoid" id="A0A0D2X527"/>
<evidence type="ECO:0000313" key="8">
    <source>
        <dbReference type="EMBL" id="KJE97079.1"/>
    </source>
</evidence>
<dbReference type="GO" id="GO:0006888">
    <property type="term" value="P:endoplasmic reticulum to Golgi vesicle-mediated transport"/>
    <property type="evidence" value="ECO:0007669"/>
    <property type="project" value="InterPro"/>
</dbReference>
<feature type="transmembrane region" description="Helical" evidence="7">
    <location>
        <begin position="7"/>
        <end position="28"/>
    </location>
</feature>
<dbReference type="STRING" id="595528.A0A0D2X527"/>
<sequence length="136" mass="14940">MVHVARKIGIGLTGFGIFFLLLGILMLFDTGLLAMGNLLFLSGVGLLIGWDRTIRFFFQRHKAKGTTCFLGGIFVVLCGWPVIGMCVEIFGFINLFGDFFPIVINFLRQMPVVGQLLNLPGIAQVVDKFTGSKLPV</sequence>
<name>A0A0D2X527_CAPO3</name>
<dbReference type="AlphaFoldDB" id="A0A0D2X527"/>
<dbReference type="GO" id="GO:0005829">
    <property type="term" value="C:cytosol"/>
    <property type="evidence" value="ECO:0007669"/>
    <property type="project" value="GOC"/>
</dbReference>
<dbReference type="FunCoup" id="A0A0D2X527">
    <property type="interactions" value="354"/>
</dbReference>
<comment type="similarity">
    <text evidence="6">Belongs to the GOT1 family.</text>
</comment>
<feature type="transmembrane region" description="Helical" evidence="7">
    <location>
        <begin position="34"/>
        <end position="51"/>
    </location>
</feature>
<comment type="subcellular location">
    <subcellularLocation>
        <location evidence="1">Golgi apparatus membrane</location>
        <topology evidence="1">Multi-pass membrane protein</topology>
    </subcellularLocation>
</comment>
<dbReference type="OrthoDB" id="204784at2759"/>
<feature type="transmembrane region" description="Helical" evidence="7">
    <location>
        <begin position="63"/>
        <end position="83"/>
    </location>
</feature>
<keyword evidence="5 7" id="KW-0472">Membrane</keyword>